<evidence type="ECO:0000256" key="2">
    <source>
        <dbReference type="ARBA" id="ARBA00022692"/>
    </source>
</evidence>
<evidence type="ECO:0000256" key="9">
    <source>
        <dbReference type="PROSITE-ProRule" id="PRU00196"/>
    </source>
</evidence>
<keyword evidence="5" id="KW-1133">Transmembrane helix</keyword>
<evidence type="ECO:0000256" key="3">
    <source>
        <dbReference type="ARBA" id="ARBA00022729"/>
    </source>
</evidence>
<dbReference type="SMART" id="SM00202">
    <property type="entry name" value="SR"/>
    <property type="match status" value="3"/>
</dbReference>
<keyword evidence="6" id="KW-0472">Membrane</keyword>
<keyword evidence="2" id="KW-0812">Transmembrane</keyword>
<dbReference type="PROSITE" id="PS50287">
    <property type="entry name" value="SRCR_2"/>
    <property type="match status" value="3"/>
</dbReference>
<keyword evidence="8" id="KW-0325">Glycoprotein</keyword>
<dbReference type="AlphaFoldDB" id="A0AAN0JSI4"/>
<evidence type="ECO:0000313" key="12">
    <source>
        <dbReference type="Proteomes" id="UP000007879"/>
    </source>
</evidence>
<sequence>MESNGSKSDCLGHEDAAVICQALNTLSSNCTNFDVQLVDEVSLNKGKVQICINGVWGLLCSNSIDKNDARVICSQLGYSTGGNLLYNGQLSENDVLLVTDLGCSSTDTLITQCSFSHFTETSNCDGRSVASIHCKNCTDGEIKIIPYSSYSKLIGRLEVCVNGAWGVICRDFFDNNDAAVACGQLGYSSEGSVAITESYYSGLVEIAIFDLNCTGSEKNIWDCPSNALVEQYTCSSNSYYAGIACHSSSVNLTNCTTGETRLSDTLQGRVELCYNNVWYGVCGDNYNEISSVICKNVEHQKESRNAYQSNFPDLSSLPLFPYEFRCWQGNEASLLDCSKSIASCYSSSNNNGDYAGVVCEGIITFLLI</sequence>
<evidence type="ECO:0000256" key="5">
    <source>
        <dbReference type="ARBA" id="ARBA00022989"/>
    </source>
</evidence>
<dbReference type="GeneID" id="109588019"/>
<keyword evidence="3" id="KW-0732">Signal</keyword>
<keyword evidence="12" id="KW-1185">Reference proteome</keyword>
<dbReference type="Proteomes" id="UP000007879">
    <property type="component" value="Unassembled WGS sequence"/>
</dbReference>
<dbReference type="GO" id="GO:0016020">
    <property type="term" value="C:membrane"/>
    <property type="evidence" value="ECO:0007669"/>
    <property type="project" value="UniProtKB-SubCell"/>
</dbReference>
<evidence type="ECO:0000259" key="10">
    <source>
        <dbReference type="PROSITE" id="PS50287"/>
    </source>
</evidence>
<accession>A0AAN0JSI4</accession>
<dbReference type="KEGG" id="aqu:109588019"/>
<dbReference type="Pfam" id="PF00530">
    <property type="entry name" value="SRCR"/>
    <property type="match status" value="3"/>
</dbReference>
<evidence type="ECO:0000313" key="11">
    <source>
        <dbReference type="EnsemblMetazoa" id="XP_019859778.1"/>
    </source>
</evidence>
<evidence type="ECO:0000256" key="8">
    <source>
        <dbReference type="ARBA" id="ARBA00023180"/>
    </source>
</evidence>
<dbReference type="PRINTS" id="PR00258">
    <property type="entry name" value="SPERACTRCPTR"/>
</dbReference>
<keyword evidence="4" id="KW-0677">Repeat</keyword>
<evidence type="ECO:0000256" key="4">
    <source>
        <dbReference type="ARBA" id="ARBA00022737"/>
    </source>
</evidence>
<comment type="caution">
    <text evidence="9">Lacks conserved residue(s) required for the propagation of feature annotation.</text>
</comment>
<organism evidence="11 12">
    <name type="scientific">Amphimedon queenslandica</name>
    <name type="common">Sponge</name>
    <dbReference type="NCBI Taxonomy" id="400682"/>
    <lineage>
        <taxon>Eukaryota</taxon>
        <taxon>Metazoa</taxon>
        <taxon>Porifera</taxon>
        <taxon>Demospongiae</taxon>
        <taxon>Heteroscleromorpha</taxon>
        <taxon>Haplosclerida</taxon>
        <taxon>Niphatidae</taxon>
        <taxon>Amphimedon</taxon>
    </lineage>
</organism>
<dbReference type="RefSeq" id="XP_019859778.1">
    <property type="nucleotide sequence ID" value="XM_020004219.1"/>
</dbReference>
<feature type="disulfide bond" evidence="9">
    <location>
        <begin position="103"/>
        <end position="113"/>
    </location>
</feature>
<feature type="disulfide bond" evidence="9">
    <location>
        <begin position="73"/>
        <end position="134"/>
    </location>
</feature>
<keyword evidence="7 9" id="KW-1015">Disulfide bond</keyword>
<feature type="domain" description="SRCR" evidence="10">
    <location>
        <begin position="250"/>
        <end position="360"/>
    </location>
</feature>
<feature type="domain" description="SRCR" evidence="10">
    <location>
        <begin position="35"/>
        <end position="135"/>
    </location>
</feature>
<dbReference type="FunFam" id="3.10.250.10:FF:000016">
    <property type="entry name" value="Scavenger receptor cysteine-rich protein type 12"/>
    <property type="match status" value="2"/>
</dbReference>
<evidence type="ECO:0000256" key="1">
    <source>
        <dbReference type="ARBA" id="ARBA00004167"/>
    </source>
</evidence>
<dbReference type="SUPFAM" id="SSF56487">
    <property type="entry name" value="SRCR-like"/>
    <property type="match status" value="3"/>
</dbReference>
<name>A0AAN0JSI4_AMPQE</name>
<feature type="disulfide bond" evidence="9">
    <location>
        <begin position="60"/>
        <end position="124"/>
    </location>
</feature>
<dbReference type="EnsemblMetazoa" id="XM_020004219.1">
    <property type="protein sequence ID" value="XP_019859778.1"/>
    <property type="gene ID" value="LOC109588019"/>
</dbReference>
<feature type="disulfide bond" evidence="9">
    <location>
        <begin position="213"/>
        <end position="223"/>
    </location>
</feature>
<dbReference type="InterPro" id="IPR001190">
    <property type="entry name" value="SRCR"/>
</dbReference>
<evidence type="ECO:0000256" key="6">
    <source>
        <dbReference type="ARBA" id="ARBA00023136"/>
    </source>
</evidence>
<dbReference type="InterPro" id="IPR036772">
    <property type="entry name" value="SRCR-like_dom_sf"/>
</dbReference>
<evidence type="ECO:0000256" key="7">
    <source>
        <dbReference type="ARBA" id="ARBA00023157"/>
    </source>
</evidence>
<reference evidence="11" key="2">
    <citation type="submission" date="2024-06" db="UniProtKB">
        <authorList>
            <consortium name="EnsemblMetazoa"/>
        </authorList>
    </citation>
    <scope>IDENTIFICATION</scope>
</reference>
<comment type="subcellular location">
    <subcellularLocation>
        <location evidence="1">Membrane</location>
        <topology evidence="1">Single-pass membrane protein</topology>
    </subcellularLocation>
</comment>
<proteinExistence type="predicted"/>
<feature type="domain" description="SRCR" evidence="10">
    <location>
        <begin position="142"/>
        <end position="246"/>
    </location>
</feature>
<dbReference type="Gene3D" id="3.10.250.10">
    <property type="entry name" value="SRCR-like domain"/>
    <property type="match status" value="3"/>
</dbReference>
<protein>
    <recommendedName>
        <fullName evidence="10">SRCR domain-containing protein</fullName>
    </recommendedName>
</protein>
<reference evidence="12" key="1">
    <citation type="journal article" date="2010" name="Nature">
        <title>The Amphimedon queenslandica genome and the evolution of animal complexity.</title>
        <authorList>
            <person name="Srivastava M."/>
            <person name="Simakov O."/>
            <person name="Chapman J."/>
            <person name="Fahey B."/>
            <person name="Gauthier M.E."/>
            <person name="Mitros T."/>
            <person name="Richards G.S."/>
            <person name="Conaco C."/>
            <person name="Dacre M."/>
            <person name="Hellsten U."/>
            <person name="Larroux C."/>
            <person name="Putnam N.H."/>
            <person name="Stanke M."/>
            <person name="Adamska M."/>
            <person name="Darling A."/>
            <person name="Degnan S.M."/>
            <person name="Oakley T.H."/>
            <person name="Plachetzki D.C."/>
            <person name="Zhai Y."/>
            <person name="Adamski M."/>
            <person name="Calcino A."/>
            <person name="Cummins S.F."/>
            <person name="Goodstein D.M."/>
            <person name="Harris C."/>
            <person name="Jackson D.J."/>
            <person name="Leys S.P."/>
            <person name="Shu S."/>
            <person name="Woodcroft B.J."/>
            <person name="Vervoort M."/>
            <person name="Kosik K.S."/>
            <person name="Manning G."/>
            <person name="Degnan B.M."/>
            <person name="Rokhsar D.S."/>
        </authorList>
    </citation>
    <scope>NUCLEOTIDE SEQUENCE [LARGE SCALE GENOMIC DNA]</scope>
</reference>
<dbReference type="PANTHER" id="PTHR19331">
    <property type="entry name" value="SCAVENGER RECEPTOR DOMAIN-CONTAINING"/>
    <property type="match status" value="1"/>
</dbReference>